<dbReference type="InParanoid" id="A0A1Y2GE09"/>
<dbReference type="OrthoDB" id="10261556at2759"/>
<evidence type="ECO:0008006" key="4">
    <source>
        <dbReference type="Google" id="ProtNLM"/>
    </source>
</evidence>
<dbReference type="RefSeq" id="XP_021878313.1">
    <property type="nucleotide sequence ID" value="XM_022019571.1"/>
</dbReference>
<proteinExistence type="predicted"/>
<reference evidence="2 3" key="1">
    <citation type="submission" date="2016-07" db="EMBL/GenBank/DDBJ databases">
        <title>Pervasive Adenine N6-methylation of Active Genes in Fungi.</title>
        <authorList>
            <consortium name="DOE Joint Genome Institute"/>
            <person name="Mondo S.J."/>
            <person name="Dannebaum R.O."/>
            <person name="Kuo R.C."/>
            <person name="Labutti K."/>
            <person name="Haridas S."/>
            <person name="Kuo A."/>
            <person name="Salamov A."/>
            <person name="Ahrendt S.R."/>
            <person name="Lipzen A."/>
            <person name="Sullivan W."/>
            <person name="Andreopoulos W.B."/>
            <person name="Clum A."/>
            <person name="Lindquist E."/>
            <person name="Daum C."/>
            <person name="Ramamoorthy G.K."/>
            <person name="Gryganskyi A."/>
            <person name="Culley D."/>
            <person name="Magnuson J.K."/>
            <person name="James T.Y."/>
            <person name="O'Malley M.A."/>
            <person name="Stajich J.E."/>
            <person name="Spatafora J.W."/>
            <person name="Visel A."/>
            <person name="Grigoriev I.V."/>
        </authorList>
    </citation>
    <scope>NUCLEOTIDE SEQUENCE [LARGE SCALE GENOMIC DNA]</scope>
    <source>
        <strain evidence="2 3">NRRL 3116</strain>
    </source>
</reference>
<protein>
    <recommendedName>
        <fullName evidence="4">Methyltransferase type 11 domain-containing protein</fullName>
    </recommendedName>
</protein>
<organism evidence="2 3">
    <name type="scientific">Lobosporangium transversale</name>
    <dbReference type="NCBI Taxonomy" id="64571"/>
    <lineage>
        <taxon>Eukaryota</taxon>
        <taxon>Fungi</taxon>
        <taxon>Fungi incertae sedis</taxon>
        <taxon>Mucoromycota</taxon>
        <taxon>Mortierellomycotina</taxon>
        <taxon>Mortierellomycetes</taxon>
        <taxon>Mortierellales</taxon>
        <taxon>Mortierellaceae</taxon>
        <taxon>Lobosporangium</taxon>
    </lineage>
</organism>
<accession>A0A1Y2GE09</accession>
<gene>
    <name evidence="2" type="ORF">BCR41DRAFT_147020</name>
</gene>
<dbReference type="AlphaFoldDB" id="A0A1Y2GE09"/>
<comment type="caution">
    <text evidence="2">The sequence shown here is derived from an EMBL/GenBank/DDBJ whole genome shotgun (WGS) entry which is preliminary data.</text>
</comment>
<dbReference type="GeneID" id="33561416"/>
<keyword evidence="3" id="KW-1185">Reference proteome</keyword>
<feature type="signal peptide" evidence="1">
    <location>
        <begin position="1"/>
        <end position="19"/>
    </location>
</feature>
<dbReference type="EMBL" id="MCFF01000038">
    <property type="protein sequence ID" value="ORZ08230.1"/>
    <property type="molecule type" value="Genomic_DNA"/>
</dbReference>
<sequence>MYALEFFFFFFFTFYLTMAYQTSNSPYVLGTGFSLPSNIQDICKRHFNVIPKQGQLDVVSRIGEGKDTILIAGCGWGKYLVGTGIPIEYFGLDSPQ</sequence>
<evidence type="ECO:0000256" key="1">
    <source>
        <dbReference type="SAM" id="SignalP"/>
    </source>
</evidence>
<evidence type="ECO:0000313" key="2">
    <source>
        <dbReference type="EMBL" id="ORZ08230.1"/>
    </source>
</evidence>
<name>A0A1Y2GE09_9FUNG</name>
<keyword evidence="1" id="KW-0732">Signal</keyword>
<dbReference type="Proteomes" id="UP000193648">
    <property type="component" value="Unassembled WGS sequence"/>
</dbReference>
<evidence type="ECO:0000313" key="3">
    <source>
        <dbReference type="Proteomes" id="UP000193648"/>
    </source>
</evidence>
<feature type="chain" id="PRO_5012485993" description="Methyltransferase type 11 domain-containing protein" evidence="1">
    <location>
        <begin position="20"/>
        <end position="96"/>
    </location>
</feature>